<dbReference type="RefSeq" id="WP_136579674.1">
    <property type="nucleotide sequence ID" value="NZ_STFF01000008.1"/>
</dbReference>
<feature type="domain" description="Glycosyl-hydrolase 97 N-terminal" evidence="8">
    <location>
        <begin position="28"/>
        <end position="286"/>
    </location>
</feature>
<dbReference type="EMBL" id="STFF01000008">
    <property type="protein sequence ID" value="THU34058.1"/>
    <property type="molecule type" value="Genomic_DNA"/>
</dbReference>
<dbReference type="Pfam" id="PF14508">
    <property type="entry name" value="GH97_N"/>
    <property type="match status" value="1"/>
</dbReference>
<evidence type="ECO:0000256" key="3">
    <source>
        <dbReference type="ARBA" id="ARBA00022801"/>
    </source>
</evidence>
<dbReference type="Gene3D" id="2.60.40.1180">
    <property type="entry name" value="Golgi alpha-mannosidase II"/>
    <property type="match status" value="1"/>
</dbReference>
<evidence type="ECO:0000256" key="4">
    <source>
        <dbReference type="ARBA" id="ARBA00022837"/>
    </source>
</evidence>
<feature type="domain" description="Glycosyl-hydrolase 97 catalytic" evidence="7">
    <location>
        <begin position="318"/>
        <end position="449"/>
    </location>
</feature>
<dbReference type="InterPro" id="IPR014718">
    <property type="entry name" value="GH-type_carb-bd"/>
</dbReference>
<proteinExistence type="predicted"/>
<evidence type="ECO:0000256" key="5">
    <source>
        <dbReference type="ARBA" id="ARBA00023295"/>
    </source>
</evidence>
<evidence type="ECO:0000313" key="10">
    <source>
        <dbReference type="EMBL" id="THU34058.1"/>
    </source>
</evidence>
<evidence type="ECO:0000259" key="7">
    <source>
        <dbReference type="Pfam" id="PF10566"/>
    </source>
</evidence>
<dbReference type="InterPro" id="IPR013780">
    <property type="entry name" value="Glyco_hydro_b"/>
</dbReference>
<keyword evidence="4" id="KW-0106">Calcium</keyword>
<keyword evidence="3 10" id="KW-0378">Hydrolase</keyword>
<comment type="subunit">
    <text evidence="2">Monomer.</text>
</comment>
<feature type="domain" description="Glycosyl-hydrolase 97 C-terminal oligomerisation" evidence="9">
    <location>
        <begin position="532"/>
        <end position="625"/>
    </location>
</feature>
<keyword evidence="11" id="KW-1185">Reference proteome</keyword>
<dbReference type="InterPro" id="IPR019563">
    <property type="entry name" value="GH97_catalytic"/>
</dbReference>
<dbReference type="GO" id="GO:0016798">
    <property type="term" value="F:hydrolase activity, acting on glycosyl bonds"/>
    <property type="evidence" value="ECO:0007669"/>
    <property type="project" value="UniProtKB-KW"/>
</dbReference>
<protein>
    <submittedName>
        <fullName evidence="10">Glycoside hydrolase family 97 protein</fullName>
    </submittedName>
</protein>
<dbReference type="InterPro" id="IPR052720">
    <property type="entry name" value="Glycosyl_hydrolase_97"/>
</dbReference>
<dbReference type="OrthoDB" id="57532at2"/>
<evidence type="ECO:0000313" key="11">
    <source>
        <dbReference type="Proteomes" id="UP000306918"/>
    </source>
</evidence>
<dbReference type="PANTHER" id="PTHR35803">
    <property type="entry name" value="GLUCAN 1,4-ALPHA-GLUCOSIDASE SUSB-RELATED"/>
    <property type="match status" value="1"/>
</dbReference>
<dbReference type="PANTHER" id="PTHR35803:SF2">
    <property type="entry name" value="RETAINING ALPHA-GALACTOSIDASE"/>
    <property type="match status" value="1"/>
</dbReference>
<comment type="caution">
    <text evidence="10">The sequence shown here is derived from an EMBL/GenBank/DDBJ whole genome shotgun (WGS) entry which is preliminary data.</text>
</comment>
<evidence type="ECO:0000256" key="1">
    <source>
        <dbReference type="ARBA" id="ARBA00001913"/>
    </source>
</evidence>
<accession>A0A4S8HFY0</accession>
<dbReference type="Proteomes" id="UP000306918">
    <property type="component" value="Unassembled WGS sequence"/>
</dbReference>
<name>A0A4S8HFY0_9BACT</name>
<dbReference type="AlphaFoldDB" id="A0A4S8HFY0"/>
<dbReference type="GO" id="GO:0030246">
    <property type="term" value="F:carbohydrate binding"/>
    <property type="evidence" value="ECO:0007669"/>
    <property type="project" value="InterPro"/>
</dbReference>
<dbReference type="InterPro" id="IPR017853">
    <property type="entry name" value="GH"/>
</dbReference>
<evidence type="ECO:0000256" key="6">
    <source>
        <dbReference type="SAM" id="SignalP"/>
    </source>
</evidence>
<dbReference type="Pfam" id="PF14509">
    <property type="entry name" value="GH97_C"/>
    <property type="match status" value="1"/>
</dbReference>
<dbReference type="SUPFAM" id="SSF51445">
    <property type="entry name" value="(Trans)glycosidases"/>
    <property type="match status" value="1"/>
</dbReference>
<feature type="signal peptide" evidence="6">
    <location>
        <begin position="1"/>
        <end position="20"/>
    </location>
</feature>
<dbReference type="InterPro" id="IPR013785">
    <property type="entry name" value="Aldolase_TIM"/>
</dbReference>
<comment type="cofactor">
    <cofactor evidence="1">
        <name>Ca(2+)</name>
        <dbReference type="ChEBI" id="CHEBI:29108"/>
    </cofactor>
</comment>
<sequence>MKKIMLIGYAVCCIISTVKALPDAAILISSPDKHIQFRLSLYDNQFQYEVLFKNVTVIEKSSIVMLLNDKAVSGSLNVKAVQWYEIKEQYPWLGVHAIAVNHCKGIKIPFQHHGVTDTLEVRVFNDGVAFRMILPAASGINRVPDELTVFKLPAGSTLWYHDMEMHYESVHVKKEISQVQAGEWVAPPATYKLPQGYYASITEANLVNYPGMTLQAVGNNDLQIRLPQHQRPSYPYRLRYSPEDTLRLQQPASITGTVITPWRVVIIGSDLNTLVNSDIVHNLCPPPDRSLFPEGINTSWVRPGRAVWKYLDGGGDGTVDVMKKFTDDAAALGFEHNVLEGFWSRWGGDTLRQFIDYSRQKKVGIWLWKHSKSLRNADERIAFFKRCHELGVTGLKIDFFDHEAKETIDQYSAIFREAAQYHLLLDFHGANKPTGLLRTWPNALTSEAVKGMEASRIEDRATHETTIPFTRCLAGPAEYTVMLFGDRKKNTTWAHQIACAAILSSPLLTYAANPTSMLTNPAVEVIKAIPPVWDETIVLAESAIGELAAYARRSGKKWFIAVMNGASPKKLTIPLQFLKAGNYKTTVVKDEGSNGGYLVVENKTYSASDTIELNLVAGGGYVAEFVLP</sequence>
<keyword evidence="6" id="KW-0732">Signal</keyword>
<gene>
    <name evidence="10" type="ORF">FAM09_23850</name>
</gene>
<evidence type="ECO:0000259" key="9">
    <source>
        <dbReference type="Pfam" id="PF14509"/>
    </source>
</evidence>
<organism evidence="10 11">
    <name type="scientific">Niastella caeni</name>
    <dbReference type="NCBI Taxonomy" id="2569763"/>
    <lineage>
        <taxon>Bacteria</taxon>
        <taxon>Pseudomonadati</taxon>
        <taxon>Bacteroidota</taxon>
        <taxon>Chitinophagia</taxon>
        <taxon>Chitinophagales</taxon>
        <taxon>Chitinophagaceae</taxon>
        <taxon>Niastella</taxon>
    </lineage>
</organism>
<dbReference type="Pfam" id="PF10566">
    <property type="entry name" value="Glyco_hydro_97"/>
    <property type="match status" value="1"/>
</dbReference>
<feature type="chain" id="PRO_5020932848" evidence="6">
    <location>
        <begin position="21"/>
        <end position="628"/>
    </location>
</feature>
<reference evidence="10 11" key="1">
    <citation type="submission" date="2019-04" db="EMBL/GenBank/DDBJ databases">
        <title>Niastella caeni sp. nov., isolated from activated sludge.</title>
        <authorList>
            <person name="Sheng M."/>
        </authorList>
    </citation>
    <scope>NUCLEOTIDE SEQUENCE [LARGE SCALE GENOMIC DNA]</scope>
    <source>
        <strain evidence="10 11">HX-2-15</strain>
    </source>
</reference>
<keyword evidence="5" id="KW-0326">Glycosidase</keyword>
<evidence type="ECO:0000256" key="2">
    <source>
        <dbReference type="ARBA" id="ARBA00011245"/>
    </source>
</evidence>
<dbReference type="Gene3D" id="2.70.98.10">
    <property type="match status" value="1"/>
</dbReference>
<dbReference type="InterPro" id="IPR029483">
    <property type="entry name" value="GH97_C"/>
</dbReference>
<evidence type="ECO:0000259" key="8">
    <source>
        <dbReference type="Pfam" id="PF14508"/>
    </source>
</evidence>
<dbReference type="Gene3D" id="3.20.20.70">
    <property type="entry name" value="Aldolase class I"/>
    <property type="match status" value="1"/>
</dbReference>
<dbReference type="InterPro" id="IPR029486">
    <property type="entry name" value="GH97_N"/>
</dbReference>